<comment type="caution">
    <text evidence="2">The sequence shown here is derived from an EMBL/GenBank/DDBJ whole genome shotgun (WGS) entry which is preliminary data.</text>
</comment>
<sequence length="233" mass="25340">EGEGNAQTPEIKTSVSTIDKTKKGSITIYKYLHSTELTGSVAGTGEQQAVPNEATPLKDAGFTIYQVKTADELVAYYEAASGDNAVTADSFFKTPGDKTAANLKEGIADKAVKGKDGKTERKTDANGFVKFEDLNVGMYLVIETTTPDSVVKPVDPFLVSIPMTRVQVGEQATGDQLKEWLYDVVVYPKNSSAKGDITLVKKGKTDGKENEIENLPNVIFKLQRYNEKFNEQG</sequence>
<dbReference type="EMBL" id="AJWY01002189">
    <property type="protein sequence ID" value="EKC78619.1"/>
    <property type="molecule type" value="Genomic_DNA"/>
</dbReference>
<dbReference type="InterPro" id="IPR032364">
    <property type="entry name" value="GramPos_pilinD1_N"/>
</dbReference>
<reference evidence="2" key="1">
    <citation type="journal article" date="2013" name="Environ. Microbiol.">
        <title>Microbiota from the distal guts of lean and obese adolescents exhibit partial functional redundancy besides clear differences in community structure.</title>
        <authorList>
            <person name="Ferrer M."/>
            <person name="Ruiz A."/>
            <person name="Lanza F."/>
            <person name="Haange S.B."/>
            <person name="Oberbach A."/>
            <person name="Till H."/>
            <person name="Bargiela R."/>
            <person name="Campoy C."/>
            <person name="Segura M.T."/>
            <person name="Richter M."/>
            <person name="von Bergen M."/>
            <person name="Seifert J."/>
            <person name="Suarez A."/>
        </authorList>
    </citation>
    <scope>NUCLEOTIDE SEQUENCE</scope>
</reference>
<evidence type="ECO:0000259" key="1">
    <source>
        <dbReference type="Pfam" id="PF16555"/>
    </source>
</evidence>
<gene>
    <name evidence="2" type="ORF">LEA_03298</name>
</gene>
<organism evidence="2">
    <name type="scientific">human gut metagenome</name>
    <dbReference type="NCBI Taxonomy" id="408170"/>
    <lineage>
        <taxon>unclassified sequences</taxon>
        <taxon>metagenomes</taxon>
        <taxon>organismal metagenomes</taxon>
    </lineage>
</organism>
<dbReference type="InterPro" id="IPR048052">
    <property type="entry name" value="FM1-like"/>
</dbReference>
<accession>K1UF71</accession>
<feature type="non-terminal residue" evidence="2">
    <location>
        <position position="1"/>
    </location>
</feature>
<dbReference type="NCBIfam" id="NF033902">
    <property type="entry name" value="iso_D2_wall_anc"/>
    <property type="match status" value="1"/>
</dbReference>
<evidence type="ECO:0000313" key="2">
    <source>
        <dbReference type="EMBL" id="EKC78619.1"/>
    </source>
</evidence>
<dbReference type="Gene3D" id="2.60.40.10">
    <property type="entry name" value="Immunoglobulins"/>
    <property type="match status" value="1"/>
</dbReference>
<dbReference type="AlphaFoldDB" id="K1UF71"/>
<name>K1UF71_9ZZZZ</name>
<dbReference type="InterPro" id="IPR013783">
    <property type="entry name" value="Ig-like_fold"/>
</dbReference>
<protein>
    <submittedName>
        <fullName evidence="2">Type-2 fimbrial major subunit</fullName>
    </submittedName>
</protein>
<proteinExistence type="predicted"/>
<feature type="domain" description="Gram-positive pilin subunit D1 N-terminal" evidence="1">
    <location>
        <begin position="22"/>
        <end position="191"/>
    </location>
</feature>
<dbReference type="Pfam" id="PF16555">
    <property type="entry name" value="GramPos_pilinD1"/>
    <property type="match status" value="1"/>
</dbReference>